<sequence>MKNTIVAIAVLLLLAACSDNGDQKTTNEQAPANQPATPATSFDRDKTPQTTTGGDSEVKGDGTTSK</sequence>
<protein>
    <recommendedName>
        <fullName evidence="5">Lipoprotein</fullName>
    </recommendedName>
</protein>
<dbReference type="RefSeq" id="WP_182305325.1">
    <property type="nucleotide sequence ID" value="NZ_CP059896.1"/>
</dbReference>
<evidence type="ECO:0000256" key="2">
    <source>
        <dbReference type="SAM" id="SignalP"/>
    </source>
</evidence>
<keyword evidence="2" id="KW-0732">Signal</keyword>
<comment type="caution">
    <text evidence="3">The sequence shown here is derived from an EMBL/GenBank/DDBJ whole genome shotgun (WGS) entry which is preliminary data.</text>
</comment>
<reference evidence="4" key="1">
    <citation type="journal article" date="2019" name="Int. J. Syst. Evol. Microbiol.">
        <title>The Global Catalogue of Microorganisms (GCM) 10K type strain sequencing project: providing services to taxonomists for standard genome sequencing and annotation.</title>
        <authorList>
            <consortium name="The Broad Institute Genomics Platform"/>
            <consortium name="The Broad Institute Genome Sequencing Center for Infectious Disease"/>
            <person name="Wu L."/>
            <person name="Ma J."/>
        </authorList>
    </citation>
    <scope>NUCLEOTIDE SEQUENCE [LARGE SCALE GENOMIC DNA]</scope>
    <source>
        <strain evidence="4">KCTC 52231</strain>
    </source>
</reference>
<name>A0ABV7I1H1_9HYPH</name>
<feature type="region of interest" description="Disordered" evidence="1">
    <location>
        <begin position="21"/>
        <end position="66"/>
    </location>
</feature>
<gene>
    <name evidence="3" type="ORF">ACFOHV_09575</name>
</gene>
<dbReference type="EMBL" id="JBHRTG010000008">
    <property type="protein sequence ID" value="MFC3163526.1"/>
    <property type="molecule type" value="Genomic_DNA"/>
</dbReference>
<organism evidence="3 4">
    <name type="scientific">Ciceribacter thiooxidans</name>
    <dbReference type="NCBI Taxonomy" id="1969821"/>
    <lineage>
        <taxon>Bacteria</taxon>
        <taxon>Pseudomonadati</taxon>
        <taxon>Pseudomonadota</taxon>
        <taxon>Alphaproteobacteria</taxon>
        <taxon>Hyphomicrobiales</taxon>
        <taxon>Rhizobiaceae</taxon>
        <taxon>Ciceribacter</taxon>
    </lineage>
</organism>
<feature type="compositionally biased region" description="Low complexity" evidence="1">
    <location>
        <begin position="29"/>
        <end position="40"/>
    </location>
</feature>
<dbReference type="PROSITE" id="PS51257">
    <property type="entry name" value="PROKAR_LIPOPROTEIN"/>
    <property type="match status" value="1"/>
</dbReference>
<feature type="chain" id="PRO_5046201810" description="Lipoprotein" evidence="2">
    <location>
        <begin position="22"/>
        <end position="66"/>
    </location>
</feature>
<feature type="signal peptide" evidence="2">
    <location>
        <begin position="1"/>
        <end position="21"/>
    </location>
</feature>
<accession>A0ABV7I1H1</accession>
<evidence type="ECO:0000313" key="3">
    <source>
        <dbReference type="EMBL" id="MFC3163526.1"/>
    </source>
</evidence>
<evidence type="ECO:0000256" key="1">
    <source>
        <dbReference type="SAM" id="MobiDB-lite"/>
    </source>
</evidence>
<proteinExistence type="predicted"/>
<dbReference type="Proteomes" id="UP001595647">
    <property type="component" value="Unassembled WGS sequence"/>
</dbReference>
<keyword evidence="4" id="KW-1185">Reference proteome</keyword>
<evidence type="ECO:0008006" key="5">
    <source>
        <dbReference type="Google" id="ProtNLM"/>
    </source>
</evidence>
<evidence type="ECO:0000313" key="4">
    <source>
        <dbReference type="Proteomes" id="UP001595647"/>
    </source>
</evidence>